<dbReference type="EMBL" id="KN293999">
    <property type="protein sequence ID" value="EEH41445.2"/>
    <property type="molecule type" value="Genomic_DNA"/>
</dbReference>
<feature type="compositionally biased region" description="Polar residues" evidence="1">
    <location>
        <begin position="61"/>
        <end position="72"/>
    </location>
</feature>
<name>C1GY54_PARBA</name>
<dbReference type="GeneID" id="9097851"/>
<feature type="region of interest" description="Disordered" evidence="1">
    <location>
        <begin position="56"/>
        <end position="77"/>
    </location>
</feature>
<evidence type="ECO:0000313" key="3">
    <source>
        <dbReference type="Proteomes" id="UP000002059"/>
    </source>
</evidence>
<evidence type="ECO:0000313" key="2">
    <source>
        <dbReference type="EMBL" id="EEH41445.2"/>
    </source>
</evidence>
<reference evidence="2 3" key="1">
    <citation type="journal article" date="2011" name="PLoS Genet.">
        <title>Comparative genomic analysis of human fungal pathogens causing paracoccidioidomycosis.</title>
        <authorList>
            <person name="Desjardins C.A."/>
            <person name="Champion M.D."/>
            <person name="Holder J.W."/>
            <person name="Muszewska A."/>
            <person name="Goldberg J."/>
            <person name="Bailao A.M."/>
            <person name="Brigido M.M."/>
            <person name="Ferreira M.E."/>
            <person name="Garcia A.M."/>
            <person name="Grynberg M."/>
            <person name="Gujja S."/>
            <person name="Heiman D.I."/>
            <person name="Henn M.R."/>
            <person name="Kodira C.D."/>
            <person name="Leon-Narvaez H."/>
            <person name="Longo L.V."/>
            <person name="Ma L.J."/>
            <person name="Malavazi I."/>
            <person name="Matsuo A.L."/>
            <person name="Morais F.V."/>
            <person name="Pereira M."/>
            <person name="Rodriguez-Brito S."/>
            <person name="Sakthikumar S."/>
            <person name="Salem-Izacc S.M."/>
            <person name="Sykes S.M."/>
            <person name="Teixeira M.M."/>
            <person name="Vallejo M.C."/>
            <person name="Walter M.E."/>
            <person name="Yandava C."/>
            <person name="Young S."/>
            <person name="Zeng Q."/>
            <person name="Zucker J."/>
            <person name="Felipe M.S."/>
            <person name="Goldman G.H."/>
            <person name="Haas B.J."/>
            <person name="McEwen J.G."/>
            <person name="Nino-Vega G."/>
            <person name="Puccia R."/>
            <person name="San-Blas G."/>
            <person name="Soares C.M."/>
            <person name="Birren B.W."/>
            <person name="Cuomo C.A."/>
        </authorList>
    </citation>
    <scope>NUCLEOTIDE SEQUENCE [LARGE SCALE GENOMIC DNA]</scope>
    <source>
        <strain evidence="3">ATCC MYA-826 / Pb01</strain>
    </source>
</reference>
<organism evidence="2 3">
    <name type="scientific">Paracoccidioides lutzii (strain ATCC MYA-826 / Pb01)</name>
    <name type="common">Paracoccidioides brasiliensis</name>
    <dbReference type="NCBI Taxonomy" id="502779"/>
    <lineage>
        <taxon>Eukaryota</taxon>
        <taxon>Fungi</taxon>
        <taxon>Dikarya</taxon>
        <taxon>Ascomycota</taxon>
        <taxon>Pezizomycotina</taxon>
        <taxon>Eurotiomycetes</taxon>
        <taxon>Eurotiomycetidae</taxon>
        <taxon>Onygenales</taxon>
        <taxon>Ajellomycetaceae</taxon>
        <taxon>Paracoccidioides</taxon>
    </lineage>
</organism>
<dbReference type="HOGENOM" id="CLU_2237375_0_0_1"/>
<sequence>MGGLMADAARGQLLFPAAADLVNWAKHPNGNEFGVVMLVLEESPVADQIPRSLFKGRARQASVSPTRNSPASNHMPAIMSSGGEAFQAFQAFHQRLSTGSRQRGL</sequence>
<protein>
    <submittedName>
        <fullName evidence="2">Uncharacterized protein</fullName>
    </submittedName>
</protein>
<gene>
    <name evidence="2" type="ORF">PAAG_03008</name>
</gene>
<evidence type="ECO:0000256" key="1">
    <source>
        <dbReference type="SAM" id="MobiDB-lite"/>
    </source>
</evidence>
<proteinExistence type="predicted"/>
<dbReference type="VEuPathDB" id="FungiDB:PAAG_03008"/>
<dbReference type="AlphaFoldDB" id="C1GY54"/>
<dbReference type="KEGG" id="pbl:PAAG_03008"/>
<keyword evidence="3" id="KW-1185">Reference proteome</keyword>
<dbReference type="RefSeq" id="XP_015702022.1">
    <property type="nucleotide sequence ID" value="XM_015844816.1"/>
</dbReference>
<dbReference type="Proteomes" id="UP000002059">
    <property type="component" value="Partially assembled WGS sequence"/>
</dbReference>
<accession>C1GY54</accession>